<feature type="compositionally biased region" description="Polar residues" evidence="7">
    <location>
        <begin position="84"/>
        <end position="101"/>
    </location>
</feature>
<dbReference type="Gene3D" id="4.10.240.10">
    <property type="entry name" value="Zn(2)-C6 fungal-type DNA-binding domain"/>
    <property type="match status" value="1"/>
</dbReference>
<dbReference type="PANTHER" id="PTHR46910:SF3">
    <property type="entry name" value="HALOTOLERANCE PROTEIN 9-RELATED"/>
    <property type="match status" value="1"/>
</dbReference>
<evidence type="ECO:0000256" key="7">
    <source>
        <dbReference type="SAM" id="MobiDB-lite"/>
    </source>
</evidence>
<keyword evidence="8" id="KW-0812">Transmembrane</keyword>
<keyword evidence="2" id="KW-0479">Metal-binding</keyword>
<evidence type="ECO:0000256" key="8">
    <source>
        <dbReference type="SAM" id="Phobius"/>
    </source>
</evidence>
<organism evidence="10 11">
    <name type="scientific">Penicillium cataractarum</name>
    <dbReference type="NCBI Taxonomy" id="2100454"/>
    <lineage>
        <taxon>Eukaryota</taxon>
        <taxon>Fungi</taxon>
        <taxon>Dikarya</taxon>
        <taxon>Ascomycota</taxon>
        <taxon>Pezizomycotina</taxon>
        <taxon>Eurotiomycetes</taxon>
        <taxon>Eurotiomycetidae</taxon>
        <taxon>Eurotiales</taxon>
        <taxon>Aspergillaceae</taxon>
        <taxon>Penicillium</taxon>
    </lineage>
</organism>
<dbReference type="GO" id="GO:0005634">
    <property type="term" value="C:nucleus"/>
    <property type="evidence" value="ECO:0007669"/>
    <property type="project" value="UniProtKB-SubCell"/>
</dbReference>
<sequence>MSDRRTLESIAVRCDRVAPRCGKCKSIGADCTYRSRKPRAKKQGNDISENNVLADVLNRLKRLEEHCGLETASDTDEHVDRSMSRPSVNSDNSPAVFPESSNDPVAPGVIGGILSRINDPHNRALLLSNVFSHLRAVESCFFENENCVRAIAVAMSQIEHLQDTPTNEISADIIMIVTNSKDSKYLSTKLDYISQIIYHALGLQGIILDPGSHKDNGGLIKFLYRKCLDLTARWQDHIQNTPADLYAAILMVSMALEGCNSELAWKMLGHSLTIAKALGYFYVDGNPDGEDGQPSIEPSTEDTEVDKNRKRFEFWHLLRTDCLFRLSFGKPTLIPPGSWKVNFPDPTIDGVDDESSRFIQIHFLASMRLALVVMKYLDWVDLGPDPNPVSHDAAVDSFLEEVQLIKRDWDTDELLRMAKTQVDTWFCGDMIFSSYKILIILHQSKKCGQEKHRLPHQTVDFSRKSIQMFQSLLGSSLHAYWGISLILLHQFIPFFILCLDIIGNPERGEIDTDLSLVTWIGDHVESIVEERVELRPVMIIMKAMLTACHQVRTNRLDSRMTDAP</sequence>
<evidence type="ECO:0000256" key="6">
    <source>
        <dbReference type="ARBA" id="ARBA00023242"/>
    </source>
</evidence>
<evidence type="ECO:0000259" key="9">
    <source>
        <dbReference type="SMART" id="SM00906"/>
    </source>
</evidence>
<dbReference type="EMBL" id="JAPZBS010000007">
    <property type="protein sequence ID" value="KAJ5369083.1"/>
    <property type="molecule type" value="Genomic_DNA"/>
</dbReference>
<dbReference type="SMART" id="SM00906">
    <property type="entry name" value="Fungal_trans"/>
    <property type="match status" value="1"/>
</dbReference>
<dbReference type="RefSeq" id="XP_056553825.1">
    <property type="nucleotide sequence ID" value="XM_056701762.1"/>
</dbReference>
<dbReference type="InterPro" id="IPR050987">
    <property type="entry name" value="AtrR-like"/>
</dbReference>
<dbReference type="AlphaFoldDB" id="A0A9W9V4X4"/>
<dbReference type="InterPro" id="IPR036864">
    <property type="entry name" value="Zn2-C6_fun-type_DNA-bd_sf"/>
</dbReference>
<dbReference type="GO" id="GO:0003677">
    <property type="term" value="F:DNA binding"/>
    <property type="evidence" value="ECO:0007669"/>
    <property type="project" value="UniProtKB-KW"/>
</dbReference>
<keyword evidence="8" id="KW-0472">Membrane</keyword>
<dbReference type="GO" id="GO:0008270">
    <property type="term" value="F:zinc ion binding"/>
    <property type="evidence" value="ECO:0007669"/>
    <property type="project" value="InterPro"/>
</dbReference>
<dbReference type="PANTHER" id="PTHR46910">
    <property type="entry name" value="TRANSCRIPTION FACTOR PDR1"/>
    <property type="match status" value="1"/>
</dbReference>
<evidence type="ECO:0000256" key="2">
    <source>
        <dbReference type="ARBA" id="ARBA00022723"/>
    </source>
</evidence>
<evidence type="ECO:0000256" key="3">
    <source>
        <dbReference type="ARBA" id="ARBA00023015"/>
    </source>
</evidence>
<evidence type="ECO:0000313" key="11">
    <source>
        <dbReference type="Proteomes" id="UP001147782"/>
    </source>
</evidence>
<comment type="caution">
    <text evidence="10">The sequence shown here is derived from an EMBL/GenBank/DDBJ whole genome shotgun (WGS) entry which is preliminary data.</text>
</comment>
<evidence type="ECO:0000256" key="5">
    <source>
        <dbReference type="ARBA" id="ARBA00023163"/>
    </source>
</evidence>
<dbReference type="CDD" id="cd00067">
    <property type="entry name" value="GAL4"/>
    <property type="match status" value="1"/>
</dbReference>
<dbReference type="CDD" id="cd12148">
    <property type="entry name" value="fungal_TF_MHR"/>
    <property type="match status" value="1"/>
</dbReference>
<comment type="subcellular location">
    <subcellularLocation>
        <location evidence="1">Nucleus</location>
    </subcellularLocation>
</comment>
<feature type="region of interest" description="Disordered" evidence="7">
    <location>
        <begin position="71"/>
        <end position="101"/>
    </location>
</feature>
<dbReference type="InterPro" id="IPR007219">
    <property type="entry name" value="XnlR_reg_dom"/>
</dbReference>
<reference evidence="10" key="1">
    <citation type="submission" date="2022-11" db="EMBL/GenBank/DDBJ databases">
        <authorList>
            <person name="Petersen C."/>
        </authorList>
    </citation>
    <scope>NUCLEOTIDE SEQUENCE</scope>
    <source>
        <strain evidence="10">IBT 29864</strain>
    </source>
</reference>
<evidence type="ECO:0000313" key="10">
    <source>
        <dbReference type="EMBL" id="KAJ5369083.1"/>
    </source>
</evidence>
<keyword evidence="6" id="KW-0539">Nucleus</keyword>
<proteinExistence type="predicted"/>
<dbReference type="GO" id="GO:0006351">
    <property type="term" value="P:DNA-templated transcription"/>
    <property type="evidence" value="ECO:0007669"/>
    <property type="project" value="InterPro"/>
</dbReference>
<dbReference type="GO" id="GO:0000981">
    <property type="term" value="F:DNA-binding transcription factor activity, RNA polymerase II-specific"/>
    <property type="evidence" value="ECO:0007669"/>
    <property type="project" value="InterPro"/>
</dbReference>
<keyword evidence="5" id="KW-0804">Transcription</keyword>
<keyword evidence="3" id="KW-0805">Transcription regulation</keyword>
<feature type="transmembrane region" description="Helical" evidence="8">
    <location>
        <begin position="479"/>
        <end position="499"/>
    </location>
</feature>
<keyword evidence="8" id="KW-1133">Transmembrane helix</keyword>
<dbReference type="Proteomes" id="UP001147782">
    <property type="component" value="Unassembled WGS sequence"/>
</dbReference>
<name>A0A9W9V4X4_9EURO</name>
<dbReference type="GeneID" id="81440941"/>
<evidence type="ECO:0000256" key="1">
    <source>
        <dbReference type="ARBA" id="ARBA00004123"/>
    </source>
</evidence>
<feature type="domain" description="Xylanolytic transcriptional activator regulatory" evidence="9">
    <location>
        <begin position="264"/>
        <end position="350"/>
    </location>
</feature>
<reference evidence="10" key="2">
    <citation type="journal article" date="2023" name="IMA Fungus">
        <title>Comparative genomic study of the Penicillium genus elucidates a diverse pangenome and 15 lateral gene transfer events.</title>
        <authorList>
            <person name="Petersen C."/>
            <person name="Sorensen T."/>
            <person name="Nielsen M.R."/>
            <person name="Sondergaard T.E."/>
            <person name="Sorensen J.L."/>
            <person name="Fitzpatrick D.A."/>
            <person name="Frisvad J.C."/>
            <person name="Nielsen K.L."/>
        </authorList>
    </citation>
    <scope>NUCLEOTIDE SEQUENCE</scope>
    <source>
        <strain evidence="10">IBT 29864</strain>
    </source>
</reference>
<dbReference type="Pfam" id="PF00172">
    <property type="entry name" value="Zn_clus"/>
    <property type="match status" value="1"/>
</dbReference>
<keyword evidence="11" id="KW-1185">Reference proteome</keyword>
<evidence type="ECO:0000256" key="4">
    <source>
        <dbReference type="ARBA" id="ARBA00023125"/>
    </source>
</evidence>
<dbReference type="InterPro" id="IPR001138">
    <property type="entry name" value="Zn2Cys6_DnaBD"/>
</dbReference>
<keyword evidence="4" id="KW-0238">DNA-binding</keyword>
<dbReference type="OrthoDB" id="2740448at2759"/>
<accession>A0A9W9V4X4</accession>
<gene>
    <name evidence="10" type="ORF">N7496_008843</name>
</gene>
<protein>
    <recommendedName>
        <fullName evidence="9">Xylanolytic transcriptional activator regulatory domain-containing protein</fullName>
    </recommendedName>
</protein>